<accession>A0ABD1MD04</accession>
<reference evidence="1 2" key="1">
    <citation type="submission" date="2024-08" db="EMBL/GenBank/DDBJ databases">
        <title>Insights into the chromosomal genome structure of Flemingia macrophylla.</title>
        <authorList>
            <person name="Ding Y."/>
            <person name="Zhao Y."/>
            <person name="Bi W."/>
            <person name="Wu M."/>
            <person name="Zhao G."/>
            <person name="Gong Y."/>
            <person name="Li W."/>
            <person name="Zhang P."/>
        </authorList>
    </citation>
    <scope>NUCLEOTIDE SEQUENCE [LARGE SCALE GENOMIC DNA]</scope>
    <source>
        <strain evidence="1">DYQJB</strain>
        <tissue evidence="1">Leaf</tissue>
    </source>
</reference>
<keyword evidence="2" id="KW-1185">Reference proteome</keyword>
<dbReference type="Gene3D" id="3.30.70.270">
    <property type="match status" value="1"/>
</dbReference>
<sequence length="145" mass="16961">MMKDSRGSICFWQLKEFNYGAHKRDEICEKRVVRMKGWWNFILTLRDDVRSLKNVVFVELRGEGETMVNYDARLTGWRSVAKGCMMGGIFKAYDHSKSHEWDASKPVFEIRSLLGLAGYYGRLIENFSRLALPSIRLTRRNQLFG</sequence>
<dbReference type="AlphaFoldDB" id="A0ABD1MD04"/>
<protein>
    <submittedName>
        <fullName evidence="1">Uncharacterized protein</fullName>
    </submittedName>
</protein>
<comment type="caution">
    <text evidence="1">The sequence shown here is derived from an EMBL/GenBank/DDBJ whole genome shotgun (WGS) entry which is preliminary data.</text>
</comment>
<dbReference type="InterPro" id="IPR043502">
    <property type="entry name" value="DNA/RNA_pol_sf"/>
</dbReference>
<proteinExistence type="predicted"/>
<name>A0ABD1MD04_9FABA</name>
<dbReference type="Proteomes" id="UP001603857">
    <property type="component" value="Unassembled WGS sequence"/>
</dbReference>
<dbReference type="SUPFAM" id="SSF56672">
    <property type="entry name" value="DNA/RNA polymerases"/>
    <property type="match status" value="1"/>
</dbReference>
<gene>
    <name evidence="1" type="ORF">Fmac_014896</name>
</gene>
<evidence type="ECO:0000313" key="2">
    <source>
        <dbReference type="Proteomes" id="UP001603857"/>
    </source>
</evidence>
<dbReference type="EMBL" id="JBGMDY010000005">
    <property type="protein sequence ID" value="KAL2333683.1"/>
    <property type="molecule type" value="Genomic_DNA"/>
</dbReference>
<evidence type="ECO:0000313" key="1">
    <source>
        <dbReference type="EMBL" id="KAL2333683.1"/>
    </source>
</evidence>
<organism evidence="1 2">
    <name type="scientific">Flemingia macrophylla</name>
    <dbReference type="NCBI Taxonomy" id="520843"/>
    <lineage>
        <taxon>Eukaryota</taxon>
        <taxon>Viridiplantae</taxon>
        <taxon>Streptophyta</taxon>
        <taxon>Embryophyta</taxon>
        <taxon>Tracheophyta</taxon>
        <taxon>Spermatophyta</taxon>
        <taxon>Magnoliopsida</taxon>
        <taxon>eudicotyledons</taxon>
        <taxon>Gunneridae</taxon>
        <taxon>Pentapetalae</taxon>
        <taxon>rosids</taxon>
        <taxon>fabids</taxon>
        <taxon>Fabales</taxon>
        <taxon>Fabaceae</taxon>
        <taxon>Papilionoideae</taxon>
        <taxon>50 kb inversion clade</taxon>
        <taxon>NPAAA clade</taxon>
        <taxon>indigoferoid/millettioid clade</taxon>
        <taxon>Phaseoleae</taxon>
        <taxon>Flemingia</taxon>
    </lineage>
</organism>
<dbReference type="InterPro" id="IPR043128">
    <property type="entry name" value="Rev_trsase/Diguanyl_cyclase"/>
</dbReference>